<gene>
    <name evidence="3" type="ORF">KCG34_05590</name>
</gene>
<accession>A0A975G1G0</accession>
<dbReference type="GO" id="GO:0016831">
    <property type="term" value="F:carboxy-lyase activity"/>
    <property type="evidence" value="ECO:0007669"/>
    <property type="project" value="InterPro"/>
</dbReference>
<dbReference type="GO" id="GO:0005737">
    <property type="term" value="C:cytoplasm"/>
    <property type="evidence" value="ECO:0007669"/>
    <property type="project" value="TreeGrafter"/>
</dbReference>
<dbReference type="Proteomes" id="UP000676409">
    <property type="component" value="Chromosome"/>
</dbReference>
<dbReference type="PANTHER" id="PTHR21240">
    <property type="entry name" value="2-AMINO-3-CARBOXYLMUCONATE-6-SEMIALDEHYDE DECARBOXYLASE"/>
    <property type="match status" value="1"/>
</dbReference>
<dbReference type="SUPFAM" id="SSF51556">
    <property type="entry name" value="Metallo-dependent hydrolases"/>
    <property type="match status" value="1"/>
</dbReference>
<organism evidence="3 4">
    <name type="scientific">Phenylobacterium montanum</name>
    <dbReference type="NCBI Taxonomy" id="2823693"/>
    <lineage>
        <taxon>Bacteria</taxon>
        <taxon>Pseudomonadati</taxon>
        <taxon>Pseudomonadota</taxon>
        <taxon>Alphaproteobacteria</taxon>
        <taxon>Caulobacterales</taxon>
        <taxon>Caulobacteraceae</taxon>
        <taxon>Phenylobacterium</taxon>
    </lineage>
</organism>
<dbReference type="GO" id="GO:0016787">
    <property type="term" value="F:hydrolase activity"/>
    <property type="evidence" value="ECO:0007669"/>
    <property type="project" value="InterPro"/>
</dbReference>
<name>A0A975G1G0_9CAUL</name>
<evidence type="ECO:0000256" key="1">
    <source>
        <dbReference type="ARBA" id="ARBA00023239"/>
    </source>
</evidence>
<dbReference type="RefSeq" id="WP_211939405.1">
    <property type="nucleotide sequence ID" value="NZ_CP073078.1"/>
</dbReference>
<evidence type="ECO:0000313" key="3">
    <source>
        <dbReference type="EMBL" id="QUD89353.1"/>
    </source>
</evidence>
<dbReference type="PANTHER" id="PTHR21240:SF28">
    <property type="entry name" value="ISO-OROTATE DECARBOXYLASE (EUROFUNG)"/>
    <property type="match status" value="1"/>
</dbReference>
<dbReference type="EMBL" id="CP073078">
    <property type="protein sequence ID" value="QUD89353.1"/>
    <property type="molecule type" value="Genomic_DNA"/>
</dbReference>
<protein>
    <submittedName>
        <fullName evidence="3">Amidohydrolase family protein</fullName>
    </submittedName>
</protein>
<keyword evidence="1" id="KW-0456">Lyase</keyword>
<dbReference type="InterPro" id="IPR006680">
    <property type="entry name" value="Amidohydro-rel"/>
</dbReference>
<dbReference type="Gene3D" id="3.20.20.140">
    <property type="entry name" value="Metal-dependent hydrolases"/>
    <property type="match status" value="1"/>
</dbReference>
<dbReference type="KEGG" id="caul:KCG34_05590"/>
<keyword evidence="4" id="KW-1185">Reference proteome</keyword>
<dbReference type="InterPro" id="IPR032466">
    <property type="entry name" value="Metal_Hydrolase"/>
</dbReference>
<reference evidence="3" key="1">
    <citation type="submission" date="2021-04" db="EMBL/GenBank/DDBJ databases">
        <title>The complete genome sequence of Caulobacter sp. S6.</title>
        <authorList>
            <person name="Tang Y."/>
            <person name="Ouyang W."/>
            <person name="Liu Q."/>
            <person name="Huang B."/>
            <person name="Guo Z."/>
            <person name="Lei P."/>
        </authorList>
    </citation>
    <scope>NUCLEOTIDE SEQUENCE</scope>
    <source>
        <strain evidence="3">S6</strain>
    </source>
</reference>
<dbReference type="AlphaFoldDB" id="A0A975G1G0"/>
<sequence length="394" mass="43559">MTYAPTSRDIYDADSHIMELPDFLKKYADPALRDEIPEVSYAASIVTDEEVAVIMGQGGRHSPEHVAAQVALGDRLISASKEIQALGAFDRADRTVAMDLLGFRKQLVFATHSVAMPFSASSKLEHRLRYGAARAHNRHMADFCAADPRLIGVAVVPLDDPALAMAELDFALETGLGAVWVPHRPCGDRSPGHVELDPFWARLAESGVPFVLHVGGAPLQLAKAWMNNGRPPTKDWLGGGENLRTKDIALLHEGPEAFLTMLVLDGVLERHPNLRGASVELGAGWVPELLRRLDWVVKHWSRNDANLQGLSRRPSEQITQQLAFTPFVFEEIGLFIDQSNPDLYLFSSDYPHIEGGRDPIGRFEASLGERSKAVRRKFYTDNFLRIFPQAKVGG</sequence>
<dbReference type="InterPro" id="IPR032465">
    <property type="entry name" value="ACMSD"/>
</dbReference>
<proteinExistence type="predicted"/>
<evidence type="ECO:0000313" key="4">
    <source>
        <dbReference type="Proteomes" id="UP000676409"/>
    </source>
</evidence>
<evidence type="ECO:0000259" key="2">
    <source>
        <dbReference type="Pfam" id="PF04909"/>
    </source>
</evidence>
<dbReference type="GO" id="GO:0019748">
    <property type="term" value="P:secondary metabolic process"/>
    <property type="evidence" value="ECO:0007669"/>
    <property type="project" value="TreeGrafter"/>
</dbReference>
<dbReference type="Pfam" id="PF04909">
    <property type="entry name" value="Amidohydro_2"/>
    <property type="match status" value="1"/>
</dbReference>
<feature type="domain" description="Amidohydrolase-related" evidence="2">
    <location>
        <begin position="93"/>
        <end position="388"/>
    </location>
</feature>